<evidence type="ECO:0000313" key="4">
    <source>
        <dbReference type="Proteomes" id="UP000566711"/>
    </source>
</evidence>
<gene>
    <name evidence="3" type="ORF">H3H36_13845</name>
</gene>
<dbReference type="RefSeq" id="WP_182218533.1">
    <property type="nucleotide sequence ID" value="NZ_JACEZS010000011.1"/>
</dbReference>
<dbReference type="InterPro" id="IPR011761">
    <property type="entry name" value="ATP-grasp"/>
</dbReference>
<dbReference type="GO" id="GO:0009432">
    <property type="term" value="P:SOS response"/>
    <property type="evidence" value="ECO:0007669"/>
    <property type="project" value="TreeGrafter"/>
</dbReference>
<dbReference type="EMBL" id="JACEZS010000011">
    <property type="protein sequence ID" value="MBA5606436.1"/>
    <property type="molecule type" value="Genomic_DNA"/>
</dbReference>
<dbReference type="GO" id="GO:0005524">
    <property type="term" value="F:ATP binding"/>
    <property type="evidence" value="ECO:0007669"/>
    <property type="project" value="UniProtKB-UniRule"/>
</dbReference>
<evidence type="ECO:0000313" key="3">
    <source>
        <dbReference type="EMBL" id="MBA5606436.1"/>
    </source>
</evidence>
<dbReference type="InterPro" id="IPR013815">
    <property type="entry name" value="ATP_grasp_subdomain_1"/>
</dbReference>
<protein>
    <submittedName>
        <fullName evidence="3">RimK family protein</fullName>
    </submittedName>
</protein>
<evidence type="ECO:0000259" key="2">
    <source>
        <dbReference type="PROSITE" id="PS50975"/>
    </source>
</evidence>
<dbReference type="Gene3D" id="3.30.470.20">
    <property type="entry name" value="ATP-grasp fold, B domain"/>
    <property type="match status" value="1"/>
</dbReference>
<organism evidence="3 4">
    <name type="scientific">Rugamonas fusca</name>
    <dbReference type="NCBI Taxonomy" id="2758568"/>
    <lineage>
        <taxon>Bacteria</taxon>
        <taxon>Pseudomonadati</taxon>
        <taxon>Pseudomonadota</taxon>
        <taxon>Betaproteobacteria</taxon>
        <taxon>Burkholderiales</taxon>
        <taxon>Oxalobacteraceae</taxon>
        <taxon>Telluria group</taxon>
        <taxon>Rugamonas</taxon>
    </lineage>
</organism>
<evidence type="ECO:0000256" key="1">
    <source>
        <dbReference type="PROSITE-ProRule" id="PRU00409"/>
    </source>
</evidence>
<dbReference type="PANTHER" id="PTHR21621:SF0">
    <property type="entry name" value="BETA-CITRYLGLUTAMATE SYNTHASE B-RELATED"/>
    <property type="match status" value="1"/>
</dbReference>
<dbReference type="Gene3D" id="3.40.50.20">
    <property type="match status" value="1"/>
</dbReference>
<dbReference type="PROSITE" id="PS50975">
    <property type="entry name" value="ATP_GRASP"/>
    <property type="match status" value="1"/>
</dbReference>
<keyword evidence="4" id="KW-1185">Reference proteome</keyword>
<dbReference type="SUPFAM" id="SSF56059">
    <property type="entry name" value="Glutathione synthetase ATP-binding domain-like"/>
    <property type="match status" value="1"/>
</dbReference>
<dbReference type="InterPro" id="IPR013651">
    <property type="entry name" value="ATP-grasp_RimK-type"/>
</dbReference>
<feature type="domain" description="ATP-grasp" evidence="2">
    <location>
        <begin position="321"/>
        <end position="514"/>
    </location>
</feature>
<dbReference type="Pfam" id="PF14401">
    <property type="entry name" value="RLAN"/>
    <property type="match status" value="1"/>
</dbReference>
<keyword evidence="1" id="KW-0067">ATP-binding</keyword>
<dbReference type="AlphaFoldDB" id="A0A7W2EIB0"/>
<dbReference type="GO" id="GO:0018169">
    <property type="term" value="F:ribosomal S6-glutamic acid ligase activity"/>
    <property type="evidence" value="ECO:0007669"/>
    <property type="project" value="TreeGrafter"/>
</dbReference>
<reference evidence="3 4" key="1">
    <citation type="submission" date="2020-07" db="EMBL/GenBank/DDBJ databases">
        <title>Novel species isolated from subtropical streams in China.</title>
        <authorList>
            <person name="Lu H."/>
        </authorList>
    </citation>
    <scope>NUCLEOTIDE SEQUENCE [LARGE SCALE GENOMIC DNA]</scope>
    <source>
        <strain evidence="3 4">FT3S</strain>
    </source>
</reference>
<keyword evidence="1" id="KW-0547">Nucleotide-binding</keyword>
<dbReference type="PANTHER" id="PTHR21621">
    <property type="entry name" value="RIBOSOMAL PROTEIN S6 MODIFICATION PROTEIN"/>
    <property type="match status" value="1"/>
</dbReference>
<name>A0A7W2EIB0_9BURK</name>
<dbReference type="InterPro" id="IPR025839">
    <property type="entry name" value="RLAN_dom"/>
</dbReference>
<dbReference type="Proteomes" id="UP000566711">
    <property type="component" value="Unassembled WGS sequence"/>
</dbReference>
<proteinExistence type="predicted"/>
<dbReference type="Pfam" id="PF08443">
    <property type="entry name" value="RimK"/>
    <property type="match status" value="1"/>
</dbReference>
<accession>A0A7W2EIB0</accession>
<dbReference type="GO" id="GO:0046872">
    <property type="term" value="F:metal ion binding"/>
    <property type="evidence" value="ECO:0007669"/>
    <property type="project" value="InterPro"/>
</dbReference>
<dbReference type="GO" id="GO:0005737">
    <property type="term" value="C:cytoplasm"/>
    <property type="evidence" value="ECO:0007669"/>
    <property type="project" value="TreeGrafter"/>
</dbReference>
<dbReference type="Gene3D" id="3.30.1490.20">
    <property type="entry name" value="ATP-grasp fold, A domain"/>
    <property type="match status" value="1"/>
</dbReference>
<comment type="caution">
    <text evidence="3">The sequence shown here is derived from an EMBL/GenBank/DDBJ whole genome shotgun (WGS) entry which is preliminary data.</text>
</comment>
<sequence length="521" mass="57718">MSTFQLNDASVPHQSAQPRWHRLEHVPADEPEPAPLLVLECDKDRPPGWPAERCVNAASYLSAEALHYPAGTRVINLCRGYKYLSPGYYCSLLAEARGHQVFPSAKTINDLSSKAIYQLDLGELEHTLQAALAQCAKLAVPTRMSVDVFLGQADYAPLAALARRVFAAFPAPMLRVEIELADRWHIRAVRTLSPASLEPPHQARLDDALQDFEAAGWPDDAPRQRPCHVAILHDPLEALAPSNPAALARFVRAGQELGIDVTLIEKKDFLQLEKYDALLIRETTAIRHHTYRFAKQAARAGMAVIDDPTSILRCTNKIYLADLLRLHGVPTPRTYVLQRGDTEDIARLEQEIGYPMVMKVPDGAFSRGVSKVADRGQFLAGAAELWRHSSLLLVQEYMPTEFDWRIGVLNRRPIFACQYFMTQGHWQVAKRDASGKSEFGMGRGVALDAVPPELLRCALEAANLIGDSLYGVDMKMTARGPVVIEVNDNPNIDAGIEDGVQGDELYRIVLRELARRVSAGG</sequence>